<feature type="domain" description="Enoyl reductase (ER)" evidence="1">
    <location>
        <begin position="13"/>
        <end position="349"/>
    </location>
</feature>
<dbReference type="InterPro" id="IPR020843">
    <property type="entry name" value="ER"/>
</dbReference>
<comment type="caution">
    <text evidence="2">The sequence shown here is derived from an EMBL/GenBank/DDBJ whole genome shotgun (WGS) entry which is preliminary data.</text>
</comment>
<organism evidence="2 3">
    <name type="scientific">Phanerochaete sordida</name>
    <dbReference type="NCBI Taxonomy" id="48140"/>
    <lineage>
        <taxon>Eukaryota</taxon>
        <taxon>Fungi</taxon>
        <taxon>Dikarya</taxon>
        <taxon>Basidiomycota</taxon>
        <taxon>Agaricomycotina</taxon>
        <taxon>Agaricomycetes</taxon>
        <taxon>Polyporales</taxon>
        <taxon>Phanerochaetaceae</taxon>
        <taxon>Phanerochaete</taxon>
    </lineage>
</organism>
<reference evidence="2 3" key="1">
    <citation type="submission" date="2021-08" db="EMBL/GenBank/DDBJ databases">
        <title>Draft Genome Sequence of Phanerochaete sordida strain YK-624.</title>
        <authorList>
            <person name="Mori T."/>
            <person name="Dohra H."/>
            <person name="Suzuki T."/>
            <person name="Kawagishi H."/>
            <person name="Hirai H."/>
        </authorList>
    </citation>
    <scope>NUCLEOTIDE SEQUENCE [LARGE SCALE GENOMIC DNA]</scope>
    <source>
        <strain evidence="2 3">YK-624</strain>
    </source>
</reference>
<protein>
    <submittedName>
        <fullName evidence="2">Zinc-binding alcohol dehydrogenase family protein</fullName>
    </submittedName>
</protein>
<dbReference type="InterPro" id="IPR011032">
    <property type="entry name" value="GroES-like_sf"/>
</dbReference>
<dbReference type="AlphaFoldDB" id="A0A9P3G7S5"/>
<dbReference type="SUPFAM" id="SSF50129">
    <property type="entry name" value="GroES-like"/>
    <property type="match status" value="1"/>
</dbReference>
<dbReference type="GO" id="GO:0016651">
    <property type="term" value="F:oxidoreductase activity, acting on NAD(P)H"/>
    <property type="evidence" value="ECO:0007669"/>
    <property type="project" value="InterPro"/>
</dbReference>
<proteinExistence type="predicted"/>
<sequence>MPQKALLLTHALTAPDAKFVVADIAVPEPGPGHVLIAVHAAALNPVDWIVAETGRYVSSWPTGLGMDAAGVVERLGEGVVKFGVGDRVMFAGTVAGPTIVTTFQQFVVMSVDFVAKVPSNISLDQAATMPCTVATAAFGLYQAKQQPLGGLGLTPVWEEGGRGKYAGEPIVIIAGATGVGQHTIQFAKLSGFSPIITTASPHNAAYLKSLGATHVLDRALPLSALPARVRAITAKPVLYGYDAVSVPETQNALFDAVAPGGQILLVKRTVAVDEAKVVERGTYVARVFGDVQAPGMQEIGRTLYAHFTQLVEAGEIKPTRLEVLPDGLAGIPDGLQRLKKGISALKFVAHPQETS</sequence>
<evidence type="ECO:0000259" key="1">
    <source>
        <dbReference type="SMART" id="SM00829"/>
    </source>
</evidence>
<dbReference type="CDD" id="cd08249">
    <property type="entry name" value="enoyl_reductase_like"/>
    <property type="match status" value="1"/>
</dbReference>
<dbReference type="InterPro" id="IPR047122">
    <property type="entry name" value="Trans-enoyl_RdTase-like"/>
</dbReference>
<dbReference type="PANTHER" id="PTHR45348:SF2">
    <property type="entry name" value="ZINC-TYPE ALCOHOL DEHYDROGENASE-LIKE PROTEIN C2E1P3.01"/>
    <property type="match status" value="1"/>
</dbReference>
<evidence type="ECO:0000313" key="2">
    <source>
        <dbReference type="EMBL" id="GJE89873.1"/>
    </source>
</evidence>
<dbReference type="Proteomes" id="UP000703269">
    <property type="component" value="Unassembled WGS sequence"/>
</dbReference>
<dbReference type="SMART" id="SM00829">
    <property type="entry name" value="PKS_ER"/>
    <property type="match status" value="1"/>
</dbReference>
<dbReference type="InterPro" id="IPR013149">
    <property type="entry name" value="ADH-like_C"/>
</dbReference>
<dbReference type="Pfam" id="PF00107">
    <property type="entry name" value="ADH_zinc_N"/>
    <property type="match status" value="1"/>
</dbReference>
<dbReference type="Pfam" id="PF08240">
    <property type="entry name" value="ADH_N"/>
    <property type="match status" value="1"/>
</dbReference>
<name>A0A9P3G7S5_9APHY</name>
<gene>
    <name evidence="2" type="ORF">PsYK624_059840</name>
</gene>
<dbReference type="InterPro" id="IPR036291">
    <property type="entry name" value="NAD(P)-bd_dom_sf"/>
</dbReference>
<dbReference type="InterPro" id="IPR013154">
    <property type="entry name" value="ADH-like_N"/>
</dbReference>
<keyword evidence="3" id="KW-1185">Reference proteome</keyword>
<dbReference type="OrthoDB" id="3233595at2759"/>
<dbReference type="Gene3D" id="3.90.180.10">
    <property type="entry name" value="Medium-chain alcohol dehydrogenases, catalytic domain"/>
    <property type="match status" value="1"/>
</dbReference>
<dbReference type="PANTHER" id="PTHR45348">
    <property type="entry name" value="HYPOTHETICAL OXIDOREDUCTASE (EUROFUNG)"/>
    <property type="match status" value="1"/>
</dbReference>
<evidence type="ECO:0000313" key="3">
    <source>
        <dbReference type="Proteomes" id="UP000703269"/>
    </source>
</evidence>
<dbReference type="SUPFAM" id="SSF51735">
    <property type="entry name" value="NAD(P)-binding Rossmann-fold domains"/>
    <property type="match status" value="1"/>
</dbReference>
<accession>A0A9P3G7S5</accession>
<dbReference type="Gene3D" id="3.40.50.720">
    <property type="entry name" value="NAD(P)-binding Rossmann-like Domain"/>
    <property type="match status" value="1"/>
</dbReference>
<dbReference type="EMBL" id="BPQB01000014">
    <property type="protein sequence ID" value="GJE89873.1"/>
    <property type="molecule type" value="Genomic_DNA"/>
</dbReference>